<proteinExistence type="predicted"/>
<evidence type="ECO:0000313" key="1">
    <source>
        <dbReference type="EMBL" id="ADB88654.1"/>
    </source>
</evidence>
<sequence length="39" mass="4717">MLINIIYCFIKVTNPLQYIMRQIRLAKIFKSEENKSTVR</sequence>
<evidence type="ECO:0000313" key="2">
    <source>
        <dbReference type="Proteomes" id="UP000001404"/>
    </source>
</evidence>
<organism evidence="1 2">
    <name type="scientific">Saccharolobus islandicus (strain L.D.8.5 / Lassen #2)</name>
    <name type="common">Sulfolobus islandicus</name>
    <dbReference type="NCBI Taxonomy" id="425944"/>
    <lineage>
        <taxon>Archaea</taxon>
        <taxon>Thermoproteota</taxon>
        <taxon>Thermoprotei</taxon>
        <taxon>Sulfolobales</taxon>
        <taxon>Sulfolobaceae</taxon>
        <taxon>Saccharolobus</taxon>
    </lineage>
</organism>
<reference evidence="2" key="1">
    <citation type="journal article" date="2009" name="Proc. Natl. Acad. Sci. U.S.A.">
        <title>Biogeography of the Sulfolobus islandicus pan-genome.</title>
        <authorList>
            <person name="Reno M.L."/>
            <person name="Held N.L."/>
            <person name="Fields C.J."/>
            <person name="Burke P.V."/>
            <person name="Whitaker R.J."/>
        </authorList>
    </citation>
    <scope>NUCLEOTIDE SEQUENCE [LARGE SCALE GENOMIC DNA]</scope>
    <source>
        <strain evidence="2">L.D.8.5 / Lassen #2</strain>
    </source>
</reference>
<dbReference type="Proteomes" id="UP000001404">
    <property type="component" value="Chromosome"/>
</dbReference>
<accession>D2PIJ8</accession>
<gene>
    <name evidence="1" type="ordered locus">LD85_3061</name>
</gene>
<dbReference type="KEGG" id="sii:LD85_3061"/>
<dbReference type="HOGENOM" id="CLU_3302906_0_0_2"/>
<protein>
    <submittedName>
        <fullName evidence="1">Uncharacterized protein</fullName>
    </submittedName>
</protein>
<name>D2PIJ8_SACI9</name>
<dbReference type="EMBL" id="CP001731">
    <property type="protein sequence ID" value="ADB88654.1"/>
    <property type="molecule type" value="Genomic_DNA"/>
</dbReference>
<dbReference type="AlphaFoldDB" id="D2PIJ8"/>